<sequence length="502" mass="54267">MSTTYEFPTHFGSFIDGQWQPPVGTMLPVVNPATETQIAEVAESDAAQVAQAVAAARRAHALGEWRHMPVAQRQKLFRRIAELTLQHLHELAWLESLNTGLPLWYVRNGQMPRVARNFEFFADWMSQNVEKAGIQDGAYLRYVVREPAGVAALISPWNAPLALASTKIAAALAFGNCCVIKTAETTPLAVSRFMDLLQEAGLPPGVANLVHGRGHTTGDALVRHPDVRVVSFTGGTETGRAIATAAGPGLKRVDLELGGKSANIVTASANLDAALDGALAGIFSNNGQQCFAGSRILLDRRIAQNFMDAFVQRARRIRVGDPLDDHTDIGPLANAAHHARVLEHVRQAVADGAQLLTGGDRPAHLQRGYYLAPTALLTPHNRLSICQREVFGPVATVEVFDDFEEAIHTANESDFGLVAYVWTQDLAQSLLAAQRLEAGVVLTNTNMTLDTRFPFGGYKQSGVGREGIDGMRHFYTEEKTVTVALRTAPVVRLGVEPAVPGV</sequence>
<dbReference type="Gene3D" id="3.40.309.10">
    <property type="entry name" value="Aldehyde Dehydrogenase, Chain A, domain 2"/>
    <property type="match status" value="1"/>
</dbReference>
<comment type="caution">
    <text evidence="5">The sequence shown here is derived from an EMBL/GenBank/DDBJ whole genome shotgun (WGS) entry which is preliminary data.</text>
</comment>
<reference evidence="6" key="1">
    <citation type="journal article" date="2019" name="Int. J. Syst. Evol. Microbiol.">
        <title>The Global Catalogue of Microorganisms (GCM) 10K type strain sequencing project: providing services to taxonomists for standard genome sequencing and annotation.</title>
        <authorList>
            <consortium name="The Broad Institute Genomics Platform"/>
            <consortium name="The Broad Institute Genome Sequencing Center for Infectious Disease"/>
            <person name="Wu L."/>
            <person name="Ma J."/>
        </authorList>
    </citation>
    <scope>NUCLEOTIDE SEQUENCE [LARGE SCALE GENOMIC DNA]</scope>
    <source>
        <strain evidence="6">CGMCC 1.12371</strain>
    </source>
</reference>
<dbReference type="Proteomes" id="UP001596501">
    <property type="component" value="Unassembled WGS sequence"/>
</dbReference>
<organism evidence="5 6">
    <name type="scientific">Hydrogenophaga atypica</name>
    <dbReference type="NCBI Taxonomy" id="249409"/>
    <lineage>
        <taxon>Bacteria</taxon>
        <taxon>Pseudomonadati</taxon>
        <taxon>Pseudomonadota</taxon>
        <taxon>Betaproteobacteria</taxon>
        <taxon>Burkholderiales</taxon>
        <taxon>Comamonadaceae</taxon>
        <taxon>Hydrogenophaga</taxon>
    </lineage>
</organism>
<protein>
    <submittedName>
        <fullName evidence="5">Aldehyde dehydrogenase family protein</fullName>
    </submittedName>
</protein>
<dbReference type="InterPro" id="IPR016162">
    <property type="entry name" value="Ald_DH_N"/>
</dbReference>
<dbReference type="InterPro" id="IPR016161">
    <property type="entry name" value="Ald_DH/histidinol_DH"/>
</dbReference>
<keyword evidence="1 3" id="KW-0560">Oxidoreductase</keyword>
<dbReference type="Gene3D" id="3.40.605.10">
    <property type="entry name" value="Aldehyde Dehydrogenase, Chain A, domain 1"/>
    <property type="match status" value="1"/>
</dbReference>
<gene>
    <name evidence="5" type="ORF">ACFQPB_10960</name>
</gene>
<comment type="similarity">
    <text evidence="3">Belongs to the aldehyde dehydrogenase family.</text>
</comment>
<evidence type="ECO:0000256" key="2">
    <source>
        <dbReference type="PROSITE-ProRule" id="PRU10007"/>
    </source>
</evidence>
<keyword evidence="6" id="KW-1185">Reference proteome</keyword>
<dbReference type="InterPro" id="IPR016163">
    <property type="entry name" value="Ald_DH_C"/>
</dbReference>
<dbReference type="PROSITE" id="PS00687">
    <property type="entry name" value="ALDEHYDE_DEHYDR_GLU"/>
    <property type="match status" value="1"/>
</dbReference>
<dbReference type="PANTHER" id="PTHR11699">
    <property type="entry name" value="ALDEHYDE DEHYDROGENASE-RELATED"/>
    <property type="match status" value="1"/>
</dbReference>
<dbReference type="SUPFAM" id="SSF53720">
    <property type="entry name" value="ALDH-like"/>
    <property type="match status" value="1"/>
</dbReference>
<dbReference type="InterPro" id="IPR029510">
    <property type="entry name" value="Ald_DH_CS_GLU"/>
</dbReference>
<dbReference type="RefSeq" id="WP_382223007.1">
    <property type="nucleotide sequence ID" value="NZ_JBHTCA010000006.1"/>
</dbReference>
<dbReference type="Pfam" id="PF00171">
    <property type="entry name" value="Aldedh"/>
    <property type="match status" value="1"/>
</dbReference>
<dbReference type="EMBL" id="JBHTCA010000006">
    <property type="protein sequence ID" value="MFC7409380.1"/>
    <property type="molecule type" value="Genomic_DNA"/>
</dbReference>
<evidence type="ECO:0000259" key="4">
    <source>
        <dbReference type="Pfam" id="PF00171"/>
    </source>
</evidence>
<evidence type="ECO:0000256" key="1">
    <source>
        <dbReference type="ARBA" id="ARBA00023002"/>
    </source>
</evidence>
<accession>A0ABW2QPJ8</accession>
<proteinExistence type="inferred from homology"/>
<name>A0ABW2QPJ8_9BURK</name>
<feature type="domain" description="Aldehyde dehydrogenase" evidence="4">
    <location>
        <begin position="22"/>
        <end position="481"/>
    </location>
</feature>
<dbReference type="InterPro" id="IPR015590">
    <property type="entry name" value="Aldehyde_DH_dom"/>
</dbReference>
<feature type="active site" evidence="2">
    <location>
        <position position="256"/>
    </location>
</feature>
<evidence type="ECO:0000313" key="5">
    <source>
        <dbReference type="EMBL" id="MFC7409380.1"/>
    </source>
</evidence>
<evidence type="ECO:0000313" key="6">
    <source>
        <dbReference type="Proteomes" id="UP001596501"/>
    </source>
</evidence>
<evidence type="ECO:0000256" key="3">
    <source>
        <dbReference type="RuleBase" id="RU003345"/>
    </source>
</evidence>